<dbReference type="AlphaFoldDB" id="A0A1V6U9T1"/>
<feature type="region of interest" description="Disordered" evidence="1">
    <location>
        <begin position="130"/>
        <end position="149"/>
    </location>
</feature>
<evidence type="ECO:0000313" key="3">
    <source>
        <dbReference type="EMBL" id="OQE34829.1"/>
    </source>
</evidence>
<keyword evidence="4" id="KW-1185">Reference proteome</keyword>
<dbReference type="Gene3D" id="2.130.10.10">
    <property type="entry name" value="YVTN repeat-like/Quinoprotein amine dehydrogenase"/>
    <property type="match status" value="1"/>
</dbReference>
<dbReference type="STRING" id="36646.A0A1V6U9T1"/>
<protein>
    <recommendedName>
        <fullName evidence="2">NWD NACHT-NTPase N-terminal domain-containing protein</fullName>
    </recommendedName>
</protein>
<dbReference type="Pfam" id="PF17100">
    <property type="entry name" value="NACHT_N"/>
    <property type="match status" value="1"/>
</dbReference>
<proteinExistence type="predicted"/>
<evidence type="ECO:0000259" key="2">
    <source>
        <dbReference type="Pfam" id="PF17100"/>
    </source>
</evidence>
<dbReference type="Proteomes" id="UP000191500">
    <property type="component" value="Unassembled WGS sequence"/>
</dbReference>
<evidence type="ECO:0000313" key="4">
    <source>
        <dbReference type="Proteomes" id="UP000191500"/>
    </source>
</evidence>
<evidence type="ECO:0000256" key="1">
    <source>
        <dbReference type="SAM" id="MobiDB-lite"/>
    </source>
</evidence>
<sequence>MRHFLHRGHDSRGKQHETPETSNPKAKRSVRDHFKAKFSPRRHDTRDTAEGTVTETSSCREENHDDGPSRLESSSPCVEVSVTSPPTLRKSTQTLEELVMRDLWKIALERLQGNKGRLLATYGQDLVRGCNNDENTEGRPEEDQSNQVKMQQQQQLVYEALRQLEDGQLFIPRRCRQNAIGDHVQRIIQTILSVKDVISQAISAEPHAALAWAGVLVVLPLLLKPFTQIEEAAKGIEFISKLLIRYQVVQTSHIQNLLALAWMDVIEEMGETQYPYRVTLWDLAKNKALCEFEPESKSDFLAGLKQVAISPNNATIALSSICRIYLYDSAGNILYSLGHGEDAAVLAFSANGELLASGNQTVSIWKTATGQKMKEIQVQALVNEISFTDEDRFVLTSEGRFSTASIMANDEDAYGTGLFCRDLYIMNGRNRVLALSPEFLGPEPPLPRGVFASVRGGKVAMVSPPHRVGIFGLNTDVDHIL</sequence>
<dbReference type="InterPro" id="IPR011047">
    <property type="entry name" value="Quinoprotein_ADH-like_sf"/>
</dbReference>
<dbReference type="InterPro" id="IPR015943">
    <property type="entry name" value="WD40/YVTN_repeat-like_dom_sf"/>
</dbReference>
<organism evidence="3 4">
    <name type="scientific">Penicillium coprophilum</name>
    <dbReference type="NCBI Taxonomy" id="36646"/>
    <lineage>
        <taxon>Eukaryota</taxon>
        <taxon>Fungi</taxon>
        <taxon>Dikarya</taxon>
        <taxon>Ascomycota</taxon>
        <taxon>Pezizomycotina</taxon>
        <taxon>Eurotiomycetes</taxon>
        <taxon>Eurotiomycetidae</taxon>
        <taxon>Eurotiales</taxon>
        <taxon>Aspergillaceae</taxon>
        <taxon>Penicillium</taxon>
    </lineage>
</organism>
<feature type="compositionally biased region" description="Basic and acidic residues" evidence="1">
    <location>
        <begin position="29"/>
        <end position="49"/>
    </location>
</feature>
<dbReference type="EMBL" id="MDDG01000015">
    <property type="protein sequence ID" value="OQE34829.1"/>
    <property type="molecule type" value="Genomic_DNA"/>
</dbReference>
<gene>
    <name evidence="3" type="ORF">PENCOP_c015G06808</name>
</gene>
<feature type="domain" description="NWD NACHT-NTPase N-terminal" evidence="2">
    <location>
        <begin position="102"/>
        <end position="241"/>
    </location>
</feature>
<reference evidence="4" key="1">
    <citation type="journal article" date="2017" name="Nat. Microbiol.">
        <title>Global analysis of biosynthetic gene clusters reveals vast potential of secondary metabolite production in Penicillium species.</title>
        <authorList>
            <person name="Nielsen J.C."/>
            <person name="Grijseels S."/>
            <person name="Prigent S."/>
            <person name="Ji B."/>
            <person name="Dainat J."/>
            <person name="Nielsen K.F."/>
            <person name="Frisvad J.C."/>
            <person name="Workman M."/>
            <person name="Nielsen J."/>
        </authorList>
    </citation>
    <scope>NUCLEOTIDE SEQUENCE [LARGE SCALE GENOMIC DNA]</scope>
    <source>
        <strain evidence="4">IBT 31321</strain>
    </source>
</reference>
<dbReference type="InterPro" id="IPR031359">
    <property type="entry name" value="NACHT_N"/>
</dbReference>
<feature type="compositionally biased region" description="Polar residues" evidence="1">
    <location>
        <begin position="71"/>
        <end position="85"/>
    </location>
</feature>
<name>A0A1V6U9T1_9EURO</name>
<feature type="compositionally biased region" description="Basic and acidic residues" evidence="1">
    <location>
        <begin position="58"/>
        <end position="69"/>
    </location>
</feature>
<accession>A0A1V6U9T1</accession>
<feature type="region of interest" description="Disordered" evidence="1">
    <location>
        <begin position="1"/>
        <end position="85"/>
    </location>
</feature>
<feature type="compositionally biased region" description="Basic and acidic residues" evidence="1">
    <location>
        <begin position="7"/>
        <end position="19"/>
    </location>
</feature>
<comment type="caution">
    <text evidence="3">The sequence shown here is derived from an EMBL/GenBank/DDBJ whole genome shotgun (WGS) entry which is preliminary data.</text>
</comment>
<dbReference type="SUPFAM" id="SSF50998">
    <property type="entry name" value="Quinoprotein alcohol dehydrogenase-like"/>
    <property type="match status" value="1"/>
</dbReference>